<reference evidence="18" key="1">
    <citation type="submission" date="2011-08" db="EMBL/GenBank/DDBJ databases">
        <authorList>
            <person name="Rombauts S."/>
        </authorList>
    </citation>
    <scope>NUCLEOTIDE SEQUENCE</scope>
    <source>
        <strain evidence="18">London</strain>
    </source>
</reference>
<evidence type="ECO:0000313" key="18">
    <source>
        <dbReference type="Proteomes" id="UP000015104"/>
    </source>
</evidence>
<comment type="function">
    <text evidence="10">Has a broad role in development, specifically in the genetic pathway SynMuvB that negatively regulates specification of the vulval cell fate. Required for fem-3 3'-UTR-mediated repression in the regulation of the sperm/oocyte switch. Acts by regulating the translation of fem-3 mRNA, by binding to its 3'-UTR.</text>
</comment>
<evidence type="ECO:0000256" key="6">
    <source>
        <dbReference type="ARBA" id="ARBA00022782"/>
    </source>
</evidence>
<dbReference type="AlphaFoldDB" id="T1KNZ7"/>
<evidence type="ECO:0000256" key="3">
    <source>
        <dbReference type="ARBA" id="ARBA00022723"/>
    </source>
</evidence>
<comment type="similarity">
    <text evidence="9">Belongs to the snail C2H2-type zinc-finger protein family.</text>
</comment>
<dbReference type="Gene3D" id="3.30.160.60">
    <property type="entry name" value="Classic Zinc Finger"/>
    <property type="match status" value="3"/>
</dbReference>
<feature type="compositionally biased region" description="Polar residues" evidence="15">
    <location>
        <begin position="153"/>
        <end position="165"/>
    </location>
</feature>
<dbReference type="EnsemblMetazoa" id="tetur16g02760.1">
    <property type="protein sequence ID" value="tetur16g02760.1"/>
    <property type="gene ID" value="tetur16g02760"/>
</dbReference>
<keyword evidence="3" id="KW-0479">Metal-binding</keyword>
<dbReference type="PROSITE" id="PS50157">
    <property type="entry name" value="ZINC_FINGER_C2H2_2"/>
    <property type="match status" value="1"/>
</dbReference>
<keyword evidence="5 14" id="KW-0863">Zinc-finger</keyword>
<keyword evidence="2" id="KW-0217">Developmental protein</keyword>
<dbReference type="OMA" id="THIAKCM"/>
<feature type="compositionally biased region" description="Acidic residues" evidence="15">
    <location>
        <begin position="138"/>
        <end position="149"/>
    </location>
</feature>
<evidence type="ECO:0000256" key="1">
    <source>
        <dbReference type="ARBA" id="ARBA00004123"/>
    </source>
</evidence>
<evidence type="ECO:0000256" key="15">
    <source>
        <dbReference type="SAM" id="MobiDB-lite"/>
    </source>
</evidence>
<dbReference type="PROSITE" id="PS00028">
    <property type="entry name" value="ZINC_FINGER_C2H2_1"/>
    <property type="match status" value="3"/>
</dbReference>
<organism evidence="17 18">
    <name type="scientific">Tetranychus urticae</name>
    <name type="common">Two-spotted spider mite</name>
    <dbReference type="NCBI Taxonomy" id="32264"/>
    <lineage>
        <taxon>Eukaryota</taxon>
        <taxon>Metazoa</taxon>
        <taxon>Ecdysozoa</taxon>
        <taxon>Arthropoda</taxon>
        <taxon>Chelicerata</taxon>
        <taxon>Arachnida</taxon>
        <taxon>Acari</taxon>
        <taxon>Acariformes</taxon>
        <taxon>Trombidiformes</taxon>
        <taxon>Prostigmata</taxon>
        <taxon>Eleutherengona</taxon>
        <taxon>Raphignathae</taxon>
        <taxon>Tetranychoidea</taxon>
        <taxon>Tetranychidae</taxon>
        <taxon>Tetranychus</taxon>
    </lineage>
</organism>
<evidence type="ECO:0000256" key="8">
    <source>
        <dbReference type="ARBA" id="ARBA00023242"/>
    </source>
</evidence>
<dbReference type="GO" id="GO:0000978">
    <property type="term" value="F:RNA polymerase II cis-regulatory region sequence-specific DNA binding"/>
    <property type="evidence" value="ECO:0007669"/>
    <property type="project" value="TreeGrafter"/>
</dbReference>
<evidence type="ECO:0000256" key="2">
    <source>
        <dbReference type="ARBA" id="ARBA00022473"/>
    </source>
</evidence>
<dbReference type="PANTHER" id="PTHR24388">
    <property type="entry name" value="ZINC FINGER PROTEIN"/>
    <property type="match status" value="1"/>
</dbReference>
<evidence type="ECO:0000256" key="9">
    <source>
        <dbReference type="ARBA" id="ARBA00037948"/>
    </source>
</evidence>
<dbReference type="SMART" id="SM00355">
    <property type="entry name" value="ZnF_C2H2"/>
    <property type="match status" value="6"/>
</dbReference>
<dbReference type="OrthoDB" id="6110130at2759"/>
<keyword evidence="4" id="KW-0677">Repeat</keyword>
<keyword evidence="6" id="KW-0221">Differentiation</keyword>
<protein>
    <recommendedName>
        <fullName evidence="12">MOG interacting and ectopic P-granules protein 1</fullName>
    </recommendedName>
    <alternativeName>
        <fullName evidence="13">Nuclear zinc finger protein</fullName>
    </alternativeName>
</protein>
<reference evidence="17" key="2">
    <citation type="submission" date="2015-06" db="UniProtKB">
        <authorList>
            <consortium name="EnsemblMetazoa"/>
        </authorList>
    </citation>
    <scope>IDENTIFICATION</scope>
</reference>
<dbReference type="STRING" id="32264.T1KNZ7"/>
<dbReference type="HOGENOM" id="CLU_410659_0_0_1"/>
<feature type="compositionally biased region" description="Acidic residues" evidence="15">
    <location>
        <begin position="110"/>
        <end position="126"/>
    </location>
</feature>
<dbReference type="FunFam" id="3.30.160.60:FF:001612">
    <property type="entry name" value="MEP-1, isoform A"/>
    <property type="match status" value="1"/>
</dbReference>
<evidence type="ECO:0000256" key="12">
    <source>
        <dbReference type="ARBA" id="ARBA00071730"/>
    </source>
</evidence>
<dbReference type="KEGG" id="tut:107365850"/>
<feature type="compositionally biased region" description="Low complexity" evidence="15">
    <location>
        <begin position="166"/>
        <end position="180"/>
    </location>
</feature>
<evidence type="ECO:0000259" key="16">
    <source>
        <dbReference type="PROSITE" id="PS50157"/>
    </source>
</evidence>
<keyword evidence="8" id="KW-0539">Nucleus</keyword>
<evidence type="ECO:0000313" key="17">
    <source>
        <dbReference type="EnsemblMetazoa" id="tetur16g02760.1"/>
    </source>
</evidence>
<keyword evidence="7" id="KW-0862">Zinc</keyword>
<dbReference type="eggNOG" id="ENOG502QQXF">
    <property type="taxonomic scope" value="Eukaryota"/>
</dbReference>
<feature type="region of interest" description="Disordered" evidence="15">
    <location>
        <begin position="1"/>
        <end position="33"/>
    </location>
</feature>
<feature type="region of interest" description="Disordered" evidence="15">
    <location>
        <begin position="103"/>
        <end position="183"/>
    </location>
</feature>
<dbReference type="GO" id="GO:0008270">
    <property type="term" value="F:zinc ion binding"/>
    <property type="evidence" value="ECO:0007669"/>
    <property type="project" value="UniProtKB-KW"/>
</dbReference>
<feature type="compositionally biased region" description="Basic and acidic residues" evidence="15">
    <location>
        <begin position="127"/>
        <end position="137"/>
    </location>
</feature>
<feature type="domain" description="C2H2-type" evidence="16">
    <location>
        <begin position="657"/>
        <end position="685"/>
    </location>
</feature>
<evidence type="ECO:0000256" key="13">
    <source>
        <dbReference type="ARBA" id="ARBA00080128"/>
    </source>
</evidence>
<proteinExistence type="inferred from homology"/>
<evidence type="ECO:0000256" key="10">
    <source>
        <dbReference type="ARBA" id="ARBA00060356"/>
    </source>
</evidence>
<evidence type="ECO:0000256" key="4">
    <source>
        <dbReference type="ARBA" id="ARBA00022737"/>
    </source>
</evidence>
<dbReference type="Proteomes" id="UP000015104">
    <property type="component" value="Unassembled WGS sequence"/>
</dbReference>
<keyword evidence="18" id="KW-1185">Reference proteome</keyword>
<evidence type="ECO:0000256" key="7">
    <source>
        <dbReference type="ARBA" id="ARBA00022833"/>
    </source>
</evidence>
<dbReference type="GO" id="GO:0005634">
    <property type="term" value="C:nucleus"/>
    <property type="evidence" value="ECO:0007669"/>
    <property type="project" value="UniProtKB-SubCell"/>
</dbReference>
<dbReference type="GO" id="GO:0000981">
    <property type="term" value="F:DNA-binding transcription factor activity, RNA polymerase II-specific"/>
    <property type="evidence" value="ECO:0007669"/>
    <property type="project" value="TreeGrafter"/>
</dbReference>
<comment type="subunit">
    <text evidence="11">Interacts with hda-1, let-418, lin-1, mog-1, mog-4, mog-5, mog-6, pie-1 and unc-98.</text>
</comment>
<comment type="subcellular location">
    <subcellularLocation>
        <location evidence="1">Nucleus</location>
    </subcellularLocation>
</comment>
<sequence>MVQMEEKTETTDRAEKAEKPDKPKKQPKEVKIEETDIPDEETGFPGCMRGHVIRGKFIPINKKTWIDIDIDGNDAILDCASQVVPLMIKKPNIFPPKLAEPEVVKGPSVAEEEEKEDEIKEEEIEDTEKSKDEKKDETEEVVIESDNEEKNESQQSTSTTAVGANQQTQPGQQSTQAGQSNNQQETNNLTMLTISDYYKSSVGNLLMGIGLSRSKEWYHKDVIRQLHRSIRKQGELDDLVEELKRQQQLYNECKAANSIFTFPLKKCHMCDFKTESDVAMEGHLNIPHLSNRKEYRCNFCVFATRDTQSIVSHFKDTHNRSCILEPPPLLNSCPICPYESSQKAKAATHIAKCMKFFHPDKVQHLPDPESEYPAITPKPITQEDIKVYDATLIALRAAALSSNTQLPNLPGLPRGLQHQMLMMQQQQVALQSKAMKANRVIPGIKANPAALRNAANYDITSNPNFAKSNAPQLYHMLQAGGHTQLVPVQQSKYPQGVNSTTHLQAVKGRVIPGSGGALLQKSPAGMRPNSTDSIDSPAGGKGGTFVICEICDGYIKDLEQLRTHMQWIHKVKIHPKMLASRPPLNCQKCQWRFFTDQGLERHLLGAHGLVTSNMQDMVDQNQDGGRCTICGRISANKLVAHMNQVHKITLRPALLSYKCTVCSATFNLYRLFENHVYMVHSGSVKRNLEDSNQSLVKKQKTGINGSECHMKN</sequence>
<evidence type="ECO:0000256" key="5">
    <source>
        <dbReference type="ARBA" id="ARBA00022771"/>
    </source>
</evidence>
<dbReference type="EMBL" id="CAEY01000279">
    <property type="status" value="NOT_ANNOTATED_CDS"/>
    <property type="molecule type" value="Genomic_DNA"/>
</dbReference>
<dbReference type="PANTHER" id="PTHR24388:SF104">
    <property type="entry name" value="AT-RICH BINDING PROTEIN-RELATED"/>
    <property type="match status" value="1"/>
</dbReference>
<evidence type="ECO:0000256" key="14">
    <source>
        <dbReference type="PROSITE-ProRule" id="PRU00042"/>
    </source>
</evidence>
<name>T1KNZ7_TETUR</name>
<gene>
    <name evidence="17" type="primary">107365850</name>
</gene>
<feature type="region of interest" description="Disordered" evidence="15">
    <location>
        <begin position="517"/>
        <end position="538"/>
    </location>
</feature>
<evidence type="ECO:0000256" key="11">
    <source>
        <dbReference type="ARBA" id="ARBA00061755"/>
    </source>
</evidence>
<dbReference type="InterPro" id="IPR050527">
    <property type="entry name" value="Snail/Krueppel_Znf"/>
</dbReference>
<accession>T1KNZ7</accession>
<dbReference type="GO" id="GO:0030154">
    <property type="term" value="P:cell differentiation"/>
    <property type="evidence" value="ECO:0007669"/>
    <property type="project" value="UniProtKB-KW"/>
</dbReference>
<dbReference type="InterPro" id="IPR013087">
    <property type="entry name" value="Znf_C2H2_type"/>
</dbReference>